<dbReference type="InterPro" id="IPR036612">
    <property type="entry name" value="KH_dom_type_1_sf"/>
</dbReference>
<sequence>MPMEFPQDMGSDWRKESTSSSASNGSGNDSRPNKHNPEYPKGQSRTIYLPAERTGAVIGKNGRMKHLIKEVCNVWMSIKSEPFEHDVTKRVCVIRGPTVDNLDHAESLIKELLRERETTEKSIALNTSDDVGRVIGSGGSNIQVIKDKTGAFVYVDKENVPAQYAGKCIIRGNSVQVQAAEKRVLELLARRDNLLEQVGLHRNMQQAPQASLPIHKPTGSAHNYNETIGNNSGYSGMKPDHNGNYFDSAKTNDDTKIGVWNSSSPDTTWNSRETERELVKQSKKRIQDNILIPLNAVGMVIGKKGKNIKIIQETSGANVYIDKEYTGHTDSNALCVICGKSEQVEIAKEMIYEKLNQYNTSNSFPILDPQGSIIGTPPSDARSDGSSGLNYHSPLSRSFNRQLQLQQPSPTHQQQRSYPNQESLSPRYQNHAAIMNSHPNMAMSNAMPQPPPPIKTPEEPHSPDELGLNKLSLNILDNNNDSSNSSWLDSDAFIKTDMFLPPPTRGHQLFDMDTKEWIIK</sequence>
<dbReference type="SUPFAM" id="SSF54791">
    <property type="entry name" value="Eukaryotic type KH-domain (KH-domain type I)"/>
    <property type="match status" value="3"/>
</dbReference>
<dbReference type="Gene3D" id="3.30.1370.10">
    <property type="entry name" value="K Homology domain, type 1"/>
    <property type="match status" value="3"/>
</dbReference>
<evidence type="ECO:0000313" key="5">
    <source>
        <dbReference type="EMBL" id="CAG5089521.1"/>
    </source>
</evidence>
<feature type="region of interest" description="Disordered" evidence="3">
    <location>
        <begin position="369"/>
        <end position="425"/>
    </location>
</feature>
<keyword evidence="6" id="KW-1185">Reference proteome</keyword>
<dbReference type="SMART" id="SM00322">
    <property type="entry name" value="KH"/>
    <property type="match status" value="3"/>
</dbReference>
<feature type="domain" description="K Homology" evidence="4">
    <location>
        <begin position="284"/>
        <end position="356"/>
    </location>
</feature>
<evidence type="ECO:0000256" key="2">
    <source>
        <dbReference type="PROSITE-ProRule" id="PRU00117"/>
    </source>
</evidence>
<organism evidence="5 6">
    <name type="scientific">Oikopleura dioica</name>
    <name type="common">Tunicate</name>
    <dbReference type="NCBI Taxonomy" id="34765"/>
    <lineage>
        <taxon>Eukaryota</taxon>
        <taxon>Metazoa</taxon>
        <taxon>Chordata</taxon>
        <taxon>Tunicata</taxon>
        <taxon>Appendicularia</taxon>
        <taxon>Copelata</taxon>
        <taxon>Oikopleuridae</taxon>
        <taxon>Oikopleura</taxon>
    </lineage>
</organism>
<evidence type="ECO:0000256" key="3">
    <source>
        <dbReference type="SAM" id="MobiDB-lite"/>
    </source>
</evidence>
<reference evidence="5 6" key="1">
    <citation type="submission" date="2021-04" db="EMBL/GenBank/DDBJ databases">
        <authorList>
            <person name="Bliznina A."/>
        </authorList>
    </citation>
    <scope>NUCLEOTIDE SEQUENCE [LARGE SCALE GENOMIC DNA]</scope>
</reference>
<feature type="compositionally biased region" description="Low complexity" evidence="3">
    <location>
        <begin position="18"/>
        <end position="30"/>
    </location>
</feature>
<evidence type="ECO:0000256" key="1">
    <source>
        <dbReference type="ARBA" id="ARBA00022737"/>
    </source>
</evidence>
<gene>
    <name evidence="5" type="ORF">OKIOD_LOCUS3803</name>
</gene>
<feature type="compositionally biased region" description="Polar residues" evidence="3">
    <location>
        <begin position="416"/>
        <end position="425"/>
    </location>
</feature>
<dbReference type="PANTHER" id="PTHR10288">
    <property type="entry name" value="KH DOMAIN CONTAINING RNA BINDING PROTEIN"/>
    <property type="match status" value="1"/>
</dbReference>
<evidence type="ECO:0000313" key="6">
    <source>
        <dbReference type="Proteomes" id="UP001158576"/>
    </source>
</evidence>
<evidence type="ECO:0000259" key="4">
    <source>
        <dbReference type="SMART" id="SM00322"/>
    </source>
</evidence>
<dbReference type="EMBL" id="OU015568">
    <property type="protein sequence ID" value="CAG5089521.1"/>
    <property type="molecule type" value="Genomic_DNA"/>
</dbReference>
<feature type="compositionally biased region" description="Low complexity" evidence="3">
    <location>
        <begin position="402"/>
        <end position="415"/>
    </location>
</feature>
<dbReference type="PROSITE" id="PS50084">
    <property type="entry name" value="KH_TYPE_1"/>
    <property type="match status" value="3"/>
</dbReference>
<proteinExistence type="predicted"/>
<dbReference type="CDD" id="cd00105">
    <property type="entry name" value="KH-I"/>
    <property type="match status" value="2"/>
</dbReference>
<keyword evidence="1" id="KW-0677">Repeat</keyword>
<feature type="domain" description="K Homology" evidence="4">
    <location>
        <begin position="117"/>
        <end position="189"/>
    </location>
</feature>
<name>A0ABN7RZP1_OIKDI</name>
<feature type="compositionally biased region" description="Polar residues" evidence="3">
    <location>
        <begin position="384"/>
        <end position="401"/>
    </location>
</feature>
<dbReference type="Pfam" id="PF00013">
    <property type="entry name" value="KH_1"/>
    <property type="match status" value="3"/>
</dbReference>
<protein>
    <submittedName>
        <fullName evidence="5">Oidioi.mRNA.OKI2018_I69.PAR.g12245.t1.cds</fullName>
    </submittedName>
</protein>
<accession>A0ABN7RZP1</accession>
<dbReference type="InterPro" id="IPR004088">
    <property type="entry name" value="KH_dom_type_1"/>
</dbReference>
<dbReference type="Proteomes" id="UP001158576">
    <property type="component" value="Chromosome PAR"/>
</dbReference>
<dbReference type="InterPro" id="IPR004087">
    <property type="entry name" value="KH_dom"/>
</dbReference>
<feature type="region of interest" description="Disordered" evidence="3">
    <location>
        <begin position="440"/>
        <end position="464"/>
    </location>
</feature>
<feature type="domain" description="K Homology" evidence="4">
    <location>
        <begin position="41"/>
        <end position="114"/>
    </location>
</feature>
<keyword evidence="2" id="KW-0694">RNA-binding</keyword>
<feature type="region of interest" description="Disordered" evidence="3">
    <location>
        <begin position="1"/>
        <end position="46"/>
    </location>
</feature>